<evidence type="ECO:0000256" key="1">
    <source>
        <dbReference type="SAM" id="Phobius"/>
    </source>
</evidence>
<reference evidence="2" key="1">
    <citation type="journal article" date="2023" name="IScience">
        <title>Live-bearing cockroach genome reveals convergent evolutionary mechanisms linked to viviparity in insects and beyond.</title>
        <authorList>
            <person name="Fouks B."/>
            <person name="Harrison M.C."/>
            <person name="Mikhailova A.A."/>
            <person name="Marchal E."/>
            <person name="English S."/>
            <person name="Carruthers M."/>
            <person name="Jennings E.C."/>
            <person name="Chiamaka E.L."/>
            <person name="Frigard R.A."/>
            <person name="Pippel M."/>
            <person name="Attardo G.M."/>
            <person name="Benoit J.B."/>
            <person name="Bornberg-Bauer E."/>
            <person name="Tobe S.S."/>
        </authorList>
    </citation>
    <scope>NUCLEOTIDE SEQUENCE</scope>
    <source>
        <strain evidence="2">Stay&amp;Tobe</strain>
    </source>
</reference>
<feature type="transmembrane region" description="Helical" evidence="1">
    <location>
        <begin position="48"/>
        <end position="68"/>
    </location>
</feature>
<keyword evidence="3" id="KW-1185">Reference proteome</keyword>
<sequence length="151" mass="17643">DDSIVKIFFMSLVMAFYIFCYYFVASIYSSHALVPFCHVFNPIIYLEFSINFLNLFTSGFLLDNFGCLRIFEIAILEMKYLLWITFFQIPMISIRYILVLRSPEDVYSFFQKHVSFSALLFNFWTFKLASGRFNSQLLALGGPSGYMILLA</sequence>
<reference evidence="2" key="2">
    <citation type="submission" date="2023-05" db="EMBL/GenBank/DDBJ databases">
        <authorList>
            <person name="Fouks B."/>
        </authorList>
    </citation>
    <scope>NUCLEOTIDE SEQUENCE</scope>
    <source>
        <strain evidence="2">Stay&amp;Tobe</strain>
        <tissue evidence="2">Testes</tissue>
    </source>
</reference>
<keyword evidence="1" id="KW-0472">Membrane</keyword>
<dbReference type="AlphaFoldDB" id="A0AAD8EHG9"/>
<comment type="caution">
    <text evidence="2">The sequence shown here is derived from an EMBL/GenBank/DDBJ whole genome shotgun (WGS) entry which is preliminary data.</text>
</comment>
<feature type="transmembrane region" description="Helical" evidence="1">
    <location>
        <begin position="7"/>
        <end position="28"/>
    </location>
</feature>
<evidence type="ECO:0000313" key="2">
    <source>
        <dbReference type="EMBL" id="KAJ9590725.1"/>
    </source>
</evidence>
<name>A0AAD8EHG9_DIPPU</name>
<feature type="non-terminal residue" evidence="2">
    <location>
        <position position="151"/>
    </location>
</feature>
<accession>A0AAD8EHG9</accession>
<dbReference type="Proteomes" id="UP001233999">
    <property type="component" value="Unassembled WGS sequence"/>
</dbReference>
<keyword evidence="1" id="KW-0812">Transmembrane</keyword>
<feature type="non-terminal residue" evidence="2">
    <location>
        <position position="1"/>
    </location>
</feature>
<protein>
    <submittedName>
        <fullName evidence="2">Uncharacterized protein</fullName>
    </submittedName>
</protein>
<gene>
    <name evidence="2" type="ORF">L9F63_016241</name>
</gene>
<organism evidence="2 3">
    <name type="scientific">Diploptera punctata</name>
    <name type="common">Pacific beetle cockroach</name>
    <dbReference type="NCBI Taxonomy" id="6984"/>
    <lineage>
        <taxon>Eukaryota</taxon>
        <taxon>Metazoa</taxon>
        <taxon>Ecdysozoa</taxon>
        <taxon>Arthropoda</taxon>
        <taxon>Hexapoda</taxon>
        <taxon>Insecta</taxon>
        <taxon>Pterygota</taxon>
        <taxon>Neoptera</taxon>
        <taxon>Polyneoptera</taxon>
        <taxon>Dictyoptera</taxon>
        <taxon>Blattodea</taxon>
        <taxon>Blaberoidea</taxon>
        <taxon>Blaberidae</taxon>
        <taxon>Diplopterinae</taxon>
        <taxon>Diploptera</taxon>
    </lineage>
</organism>
<evidence type="ECO:0000313" key="3">
    <source>
        <dbReference type="Proteomes" id="UP001233999"/>
    </source>
</evidence>
<proteinExistence type="predicted"/>
<feature type="transmembrane region" description="Helical" evidence="1">
    <location>
        <begin position="80"/>
        <end position="98"/>
    </location>
</feature>
<dbReference type="EMBL" id="JASPKZ010004196">
    <property type="protein sequence ID" value="KAJ9590725.1"/>
    <property type="molecule type" value="Genomic_DNA"/>
</dbReference>
<keyword evidence="1" id="KW-1133">Transmembrane helix</keyword>